<dbReference type="EMBL" id="CAADRP010001727">
    <property type="protein sequence ID" value="VFU50332.1"/>
    <property type="molecule type" value="Genomic_DNA"/>
</dbReference>
<dbReference type="AlphaFoldDB" id="A0A6N2MBW3"/>
<reference evidence="1" key="1">
    <citation type="submission" date="2019-03" db="EMBL/GenBank/DDBJ databases">
        <authorList>
            <person name="Mank J."/>
            <person name="Almeida P."/>
        </authorList>
    </citation>
    <scope>NUCLEOTIDE SEQUENCE</scope>
    <source>
        <strain evidence="1">78183</strain>
    </source>
</reference>
<accession>A0A6N2MBW3</accession>
<organism evidence="1">
    <name type="scientific">Salix viminalis</name>
    <name type="common">Common osier</name>
    <name type="synonym">Basket willow</name>
    <dbReference type="NCBI Taxonomy" id="40686"/>
    <lineage>
        <taxon>Eukaryota</taxon>
        <taxon>Viridiplantae</taxon>
        <taxon>Streptophyta</taxon>
        <taxon>Embryophyta</taxon>
        <taxon>Tracheophyta</taxon>
        <taxon>Spermatophyta</taxon>
        <taxon>Magnoliopsida</taxon>
        <taxon>eudicotyledons</taxon>
        <taxon>Gunneridae</taxon>
        <taxon>Pentapetalae</taxon>
        <taxon>rosids</taxon>
        <taxon>fabids</taxon>
        <taxon>Malpighiales</taxon>
        <taxon>Salicaceae</taxon>
        <taxon>Saliceae</taxon>
        <taxon>Salix</taxon>
    </lineage>
</organism>
<proteinExistence type="predicted"/>
<protein>
    <submittedName>
        <fullName evidence="1">Uncharacterized protein</fullName>
    </submittedName>
</protein>
<sequence length="87" mass="9809">MEIPRSKSQTLCLREQNSPTYGYDTCATSNTTFLASISRKASNIVSGLLWFGRYSSDRRAKDAKFQLCSNIDRCEEIGNCLVCNFLI</sequence>
<gene>
    <name evidence="1" type="ORF">SVIM_LOCUS335009</name>
</gene>
<name>A0A6N2MBW3_SALVM</name>
<evidence type="ECO:0000313" key="1">
    <source>
        <dbReference type="EMBL" id="VFU50332.1"/>
    </source>
</evidence>